<dbReference type="EMBL" id="BGZK01001849">
    <property type="protein sequence ID" value="GBP87275.1"/>
    <property type="molecule type" value="Genomic_DNA"/>
</dbReference>
<reference evidence="1 2" key="1">
    <citation type="journal article" date="2019" name="Commun. Biol.">
        <title>The bagworm genome reveals a unique fibroin gene that provides high tensile strength.</title>
        <authorList>
            <person name="Kono N."/>
            <person name="Nakamura H."/>
            <person name="Ohtoshi R."/>
            <person name="Tomita M."/>
            <person name="Numata K."/>
            <person name="Arakawa K."/>
        </authorList>
    </citation>
    <scope>NUCLEOTIDE SEQUENCE [LARGE SCALE GENOMIC DNA]</scope>
</reference>
<comment type="caution">
    <text evidence="1">The sequence shown here is derived from an EMBL/GenBank/DDBJ whole genome shotgun (WGS) entry which is preliminary data.</text>
</comment>
<dbReference type="Proteomes" id="UP000299102">
    <property type="component" value="Unassembled WGS sequence"/>
</dbReference>
<accession>A0A4C1ZL57</accession>
<evidence type="ECO:0000313" key="1">
    <source>
        <dbReference type="EMBL" id="GBP87275.1"/>
    </source>
</evidence>
<keyword evidence="2" id="KW-1185">Reference proteome</keyword>
<gene>
    <name evidence="1" type="ORF">EVAR_64184_1</name>
</gene>
<dbReference type="AlphaFoldDB" id="A0A4C1ZL57"/>
<evidence type="ECO:0000313" key="2">
    <source>
        <dbReference type="Proteomes" id="UP000299102"/>
    </source>
</evidence>
<organism evidence="1 2">
    <name type="scientific">Eumeta variegata</name>
    <name type="common">Bagworm moth</name>
    <name type="synonym">Eumeta japonica</name>
    <dbReference type="NCBI Taxonomy" id="151549"/>
    <lineage>
        <taxon>Eukaryota</taxon>
        <taxon>Metazoa</taxon>
        <taxon>Ecdysozoa</taxon>
        <taxon>Arthropoda</taxon>
        <taxon>Hexapoda</taxon>
        <taxon>Insecta</taxon>
        <taxon>Pterygota</taxon>
        <taxon>Neoptera</taxon>
        <taxon>Endopterygota</taxon>
        <taxon>Lepidoptera</taxon>
        <taxon>Glossata</taxon>
        <taxon>Ditrysia</taxon>
        <taxon>Tineoidea</taxon>
        <taxon>Psychidae</taxon>
        <taxon>Oiketicinae</taxon>
        <taxon>Eumeta</taxon>
    </lineage>
</organism>
<proteinExistence type="predicted"/>
<sequence length="97" mass="10688">MTLISAAGGGRRAVGAYRPRLIVSDNERRLSDRIGFSGRSETSIARIPTMGSLKQISARGPAATPSRRHRIKLCCAVFSLVSNHIQIWMPFLGFLNY</sequence>
<protein>
    <submittedName>
        <fullName evidence="1">Uncharacterized protein</fullName>
    </submittedName>
</protein>
<name>A0A4C1ZL57_EUMVA</name>